<dbReference type="PROSITE" id="PS51257">
    <property type="entry name" value="PROKAR_LIPOPROTEIN"/>
    <property type="match status" value="1"/>
</dbReference>
<evidence type="ECO:0000313" key="3">
    <source>
        <dbReference type="Proteomes" id="UP000022447"/>
    </source>
</evidence>
<proteinExistence type="predicted"/>
<comment type="caution">
    <text evidence="2">The sequence shown here is derived from an EMBL/GenBank/DDBJ whole genome shotgun (WGS) entry which is preliminary data.</text>
</comment>
<keyword evidence="3" id="KW-1185">Reference proteome</keyword>
<evidence type="ECO:0000256" key="1">
    <source>
        <dbReference type="SAM" id="Phobius"/>
    </source>
</evidence>
<gene>
    <name evidence="2" type="ORF">OCH239_09785</name>
</gene>
<dbReference type="AlphaFoldDB" id="X7ECG3"/>
<dbReference type="EMBL" id="JALZ01000023">
    <property type="protein sequence ID" value="ETX13560.1"/>
    <property type="molecule type" value="Genomic_DNA"/>
</dbReference>
<dbReference type="Proteomes" id="UP000022447">
    <property type="component" value="Unassembled WGS sequence"/>
</dbReference>
<feature type="transmembrane region" description="Helical" evidence="1">
    <location>
        <begin position="7"/>
        <end position="35"/>
    </location>
</feature>
<organism evidence="2 3">
    <name type="scientific">Roseivivax halodurans JCM 10272</name>
    <dbReference type="NCBI Taxonomy" id="1449350"/>
    <lineage>
        <taxon>Bacteria</taxon>
        <taxon>Pseudomonadati</taxon>
        <taxon>Pseudomonadota</taxon>
        <taxon>Alphaproteobacteria</taxon>
        <taxon>Rhodobacterales</taxon>
        <taxon>Roseobacteraceae</taxon>
        <taxon>Roseivivax</taxon>
    </lineage>
</organism>
<keyword evidence="1" id="KW-0472">Membrane</keyword>
<name>X7ECG3_9RHOB</name>
<sequence>MTHVRRAFVFGPAAVWLAGFALSCILVLAGCGLHAAGPQECIVFGRDIGEDIYPLWAVGFFLPAVLVWAAIGSLAWELANFLLRQLR</sequence>
<keyword evidence="1" id="KW-1133">Transmembrane helix</keyword>
<feature type="transmembrane region" description="Helical" evidence="1">
    <location>
        <begin position="55"/>
        <end position="83"/>
    </location>
</feature>
<accession>X7ECG3</accession>
<evidence type="ECO:0000313" key="2">
    <source>
        <dbReference type="EMBL" id="ETX13560.1"/>
    </source>
</evidence>
<reference evidence="2 3" key="1">
    <citation type="submission" date="2014-01" db="EMBL/GenBank/DDBJ databases">
        <title>Roseivivax halodurans JCM 10272 Genome Sequencing.</title>
        <authorList>
            <person name="Lai Q."/>
            <person name="Li G."/>
            <person name="Shao Z."/>
        </authorList>
    </citation>
    <scope>NUCLEOTIDE SEQUENCE [LARGE SCALE GENOMIC DNA]</scope>
    <source>
        <strain evidence="2 3">JCM 10272</strain>
    </source>
</reference>
<dbReference type="eggNOG" id="ENOG502ZNXF">
    <property type="taxonomic scope" value="Bacteria"/>
</dbReference>
<protein>
    <submittedName>
        <fullName evidence="2">Uncharacterized protein</fullName>
    </submittedName>
</protein>
<keyword evidence="1" id="KW-0812">Transmembrane</keyword>